<reference evidence="5 6" key="1">
    <citation type="submission" date="2018-11" db="EMBL/GenBank/DDBJ databases">
        <title>Genomic Encyclopedia of Type Strains, Phase IV (KMG-IV): sequencing the most valuable type-strain genomes for metagenomic binning, comparative biology and taxonomic classification.</title>
        <authorList>
            <person name="Goeker M."/>
        </authorList>
    </citation>
    <scope>NUCLEOTIDE SEQUENCE [LARGE SCALE GENOMIC DNA]</scope>
    <source>
        <strain evidence="5 6">DSM 21945</strain>
    </source>
</reference>
<dbReference type="InterPro" id="IPR036390">
    <property type="entry name" value="WH_DNA-bd_sf"/>
</dbReference>
<dbReference type="InterPro" id="IPR002577">
    <property type="entry name" value="HTH_HxlR"/>
</dbReference>
<dbReference type="Gene3D" id="1.10.10.10">
    <property type="entry name" value="Winged helix-like DNA-binding domain superfamily/Winged helix DNA-binding domain"/>
    <property type="match status" value="1"/>
</dbReference>
<feature type="domain" description="HTH hxlR-type" evidence="4">
    <location>
        <begin position="18"/>
        <end position="117"/>
    </location>
</feature>
<evidence type="ECO:0000313" key="5">
    <source>
        <dbReference type="EMBL" id="ROQ24215.1"/>
    </source>
</evidence>
<keyword evidence="6" id="KW-1185">Reference proteome</keyword>
<dbReference type="RefSeq" id="WP_123421971.1">
    <property type="nucleotide sequence ID" value="NZ_RJUL01000007.1"/>
</dbReference>
<dbReference type="InterPro" id="IPR011991">
    <property type="entry name" value="ArsR-like_HTH"/>
</dbReference>
<evidence type="ECO:0000259" key="4">
    <source>
        <dbReference type="PROSITE" id="PS51118"/>
    </source>
</evidence>
<keyword evidence="1" id="KW-0805">Transcription regulation</keyword>
<dbReference type="GO" id="GO:0006355">
    <property type="term" value="P:regulation of DNA-templated transcription"/>
    <property type="evidence" value="ECO:0007669"/>
    <property type="project" value="UniProtKB-ARBA"/>
</dbReference>
<dbReference type="PANTHER" id="PTHR33204:SF18">
    <property type="entry name" value="TRANSCRIPTIONAL REGULATORY PROTEIN"/>
    <property type="match status" value="1"/>
</dbReference>
<dbReference type="AlphaFoldDB" id="A0A3N1P6P9"/>
<organism evidence="5 6">
    <name type="scientific">Gallaecimonas pentaromativorans</name>
    <dbReference type="NCBI Taxonomy" id="584787"/>
    <lineage>
        <taxon>Bacteria</taxon>
        <taxon>Pseudomonadati</taxon>
        <taxon>Pseudomonadota</taxon>
        <taxon>Gammaproteobacteria</taxon>
        <taxon>Enterobacterales</taxon>
        <taxon>Gallaecimonadaceae</taxon>
        <taxon>Gallaecimonas</taxon>
    </lineage>
</organism>
<evidence type="ECO:0000313" key="6">
    <source>
        <dbReference type="Proteomes" id="UP000268033"/>
    </source>
</evidence>
<dbReference type="EMBL" id="RJUL01000007">
    <property type="protein sequence ID" value="ROQ24215.1"/>
    <property type="molecule type" value="Genomic_DNA"/>
</dbReference>
<evidence type="ECO:0000256" key="1">
    <source>
        <dbReference type="ARBA" id="ARBA00023015"/>
    </source>
</evidence>
<evidence type="ECO:0000256" key="2">
    <source>
        <dbReference type="ARBA" id="ARBA00023125"/>
    </source>
</evidence>
<keyword evidence="3" id="KW-0804">Transcription</keyword>
<dbReference type="PANTHER" id="PTHR33204">
    <property type="entry name" value="TRANSCRIPTIONAL REGULATOR, MARR FAMILY"/>
    <property type="match status" value="1"/>
</dbReference>
<dbReference type="STRING" id="584787.GCA_001247655_00709"/>
<dbReference type="Proteomes" id="UP000268033">
    <property type="component" value="Unassembled WGS sequence"/>
</dbReference>
<dbReference type="Pfam" id="PF01638">
    <property type="entry name" value="HxlR"/>
    <property type="match status" value="1"/>
</dbReference>
<keyword evidence="2" id="KW-0238">DNA-binding</keyword>
<protein>
    <submittedName>
        <fullName evidence="5">HxlR family transcriptional regulator</fullName>
    </submittedName>
</protein>
<comment type="caution">
    <text evidence="5">The sequence shown here is derived from an EMBL/GenBank/DDBJ whole genome shotgun (WGS) entry which is preliminary data.</text>
</comment>
<gene>
    <name evidence="5" type="ORF">EDC28_10796</name>
</gene>
<proteinExistence type="predicted"/>
<name>A0A3N1P6P9_9GAMM</name>
<sequence length="132" mass="14893">MTQTAPLCLPPDVLSKGCPARHILEVLADKWTLLLMYALSDKAPCRTGELRRRVNGISEKMLSQTLRRMERFGLVERIAYPEVPPQVEYQLTELGASLSGPIRTLNRWVEDNVTAITGAQLQYQQRQQDGAN</sequence>
<dbReference type="CDD" id="cd00090">
    <property type="entry name" value="HTH_ARSR"/>
    <property type="match status" value="1"/>
</dbReference>
<evidence type="ECO:0000256" key="3">
    <source>
        <dbReference type="ARBA" id="ARBA00023163"/>
    </source>
</evidence>
<dbReference type="GO" id="GO:0003677">
    <property type="term" value="F:DNA binding"/>
    <property type="evidence" value="ECO:0007669"/>
    <property type="project" value="UniProtKB-KW"/>
</dbReference>
<dbReference type="SUPFAM" id="SSF46785">
    <property type="entry name" value="Winged helix' DNA-binding domain"/>
    <property type="match status" value="1"/>
</dbReference>
<dbReference type="PROSITE" id="PS51118">
    <property type="entry name" value="HTH_HXLR"/>
    <property type="match status" value="1"/>
</dbReference>
<dbReference type="InterPro" id="IPR036388">
    <property type="entry name" value="WH-like_DNA-bd_sf"/>
</dbReference>
<accession>A0A3N1P6P9</accession>